<sequence>MNESPITSPAADAAAFDEVVGVVAGWCGAAAPFGLADEALLSRIADAEKLGRLVDGLRVRLAGEVAERSRAELGDGSLSRAQNFVTVPKLVAAVTGGAGHTANSWLKLGKSVRSGVSINGVLIPSNFPHVEQGLIDGTLGVDAAAQIVRNLTDVAAQLGFTEEIRDAEKALVDAATNISGGFRYSADDIGLLASRVRAHLDPDGVEPSDRVLQSKRYVRFTAQGDGMTKMIALLPPLQAGSLRALLEALQSPRVRPQFETDTPAGGESGSEHSGASPQGAAAPNACLGRQPEDWLVAPDSSTRDRRTGEQFVFDRFYDLLTVAAGLTGAPRINGAAPVLNIRVELDDLAQGHGVGWVDGIVDPVPMSSVEQLLCHGDITTTVFGTHGEVLQHGKTKRLFTTAQRAAMAARDGGCVWPGCDRGPSWCESHHVDDWKHHTYAPGRTDIDNGALLCHFHHTHVHSSEWKLAMQNGVPVLIPPKSIDWEQTPRPCSQIRSRRRGPLPTTPLPPWVRQPRPYTT</sequence>
<dbReference type="EMBL" id="QYRT01000006">
    <property type="protein sequence ID" value="TIH39345.1"/>
    <property type="molecule type" value="Genomic_DNA"/>
</dbReference>
<evidence type="ECO:0000259" key="2">
    <source>
        <dbReference type="Pfam" id="PF02720"/>
    </source>
</evidence>
<comment type="caution">
    <text evidence="3">The sequence shown here is derived from an EMBL/GenBank/DDBJ whole genome shotgun (WGS) entry which is preliminary data.</text>
</comment>
<protein>
    <submittedName>
        <fullName evidence="3">HNH endonuclease</fullName>
    </submittedName>
</protein>
<dbReference type="CDD" id="cd00085">
    <property type="entry name" value="HNHc"/>
    <property type="match status" value="1"/>
</dbReference>
<feature type="domain" description="DUF222" evidence="2">
    <location>
        <begin position="66"/>
        <end position="411"/>
    </location>
</feature>
<dbReference type="InterPro" id="IPR003615">
    <property type="entry name" value="HNH_nuc"/>
</dbReference>
<evidence type="ECO:0000313" key="3">
    <source>
        <dbReference type="EMBL" id="TIH39345.1"/>
    </source>
</evidence>
<keyword evidence="3" id="KW-0540">Nuclease</keyword>
<keyword evidence="4" id="KW-1185">Reference proteome</keyword>
<dbReference type="Pfam" id="PF02720">
    <property type="entry name" value="DUF222"/>
    <property type="match status" value="1"/>
</dbReference>
<evidence type="ECO:0000256" key="1">
    <source>
        <dbReference type="SAM" id="MobiDB-lite"/>
    </source>
</evidence>
<keyword evidence="3" id="KW-0378">Hydrolase</keyword>
<dbReference type="RefSeq" id="WP_136641074.1">
    <property type="nucleotide sequence ID" value="NZ_QYRT01000006.1"/>
</dbReference>
<evidence type="ECO:0000313" key="4">
    <source>
        <dbReference type="Proteomes" id="UP000306192"/>
    </source>
</evidence>
<feature type="region of interest" description="Disordered" evidence="1">
    <location>
        <begin position="253"/>
        <end position="289"/>
    </location>
</feature>
<dbReference type="InterPro" id="IPR003870">
    <property type="entry name" value="DUF222"/>
</dbReference>
<dbReference type="AlphaFoldDB" id="A0A4T2C4Q3"/>
<dbReference type="OrthoDB" id="5177627at2"/>
<name>A0A4T2C4Q3_9MICO</name>
<reference evidence="3 4" key="1">
    <citation type="journal article" date="2019" name="Microorganisms">
        <title>Systematic Affiliation and Genome Analysis of Subtercola vilae DB165(T) with Particular Emphasis on Cold Adaptation of an Isolate from a High-Altitude Cold Volcano Lake.</title>
        <authorList>
            <person name="Villalobos A.S."/>
            <person name="Wiese J."/>
            <person name="Imhoff J.F."/>
            <person name="Dorador C."/>
            <person name="Keller A."/>
            <person name="Hentschel U."/>
        </authorList>
    </citation>
    <scope>NUCLEOTIDE SEQUENCE [LARGE SCALE GENOMIC DNA]</scope>
    <source>
        <strain evidence="3 4">DB165</strain>
    </source>
</reference>
<gene>
    <name evidence="3" type="ORF">D4765_04535</name>
</gene>
<proteinExistence type="predicted"/>
<dbReference type="GO" id="GO:0004519">
    <property type="term" value="F:endonuclease activity"/>
    <property type="evidence" value="ECO:0007669"/>
    <property type="project" value="UniProtKB-KW"/>
</dbReference>
<keyword evidence="3" id="KW-0255">Endonuclease</keyword>
<organism evidence="3 4">
    <name type="scientific">Subtercola vilae</name>
    <dbReference type="NCBI Taxonomy" id="2056433"/>
    <lineage>
        <taxon>Bacteria</taxon>
        <taxon>Bacillati</taxon>
        <taxon>Actinomycetota</taxon>
        <taxon>Actinomycetes</taxon>
        <taxon>Micrococcales</taxon>
        <taxon>Microbacteriaceae</taxon>
        <taxon>Subtercola</taxon>
    </lineage>
</organism>
<feature type="region of interest" description="Disordered" evidence="1">
    <location>
        <begin position="480"/>
        <end position="519"/>
    </location>
</feature>
<dbReference type="Proteomes" id="UP000306192">
    <property type="component" value="Unassembled WGS sequence"/>
</dbReference>
<accession>A0A4T2C4Q3</accession>